<dbReference type="GO" id="GO:0004175">
    <property type="term" value="F:endopeptidase activity"/>
    <property type="evidence" value="ECO:0007669"/>
    <property type="project" value="UniProtKB-ARBA"/>
</dbReference>
<dbReference type="PANTHER" id="PTHR35797:SF1">
    <property type="entry name" value="PROTEASE"/>
    <property type="match status" value="1"/>
</dbReference>
<accession>A0A2G6QD70</accession>
<dbReference type="InterPro" id="IPR042150">
    <property type="entry name" value="MmRce1-like"/>
</dbReference>
<feature type="transmembrane region" description="Helical" evidence="1">
    <location>
        <begin position="237"/>
        <end position="255"/>
    </location>
</feature>
<dbReference type="InterPro" id="IPR003675">
    <property type="entry name" value="Rce1/LyrA-like_dom"/>
</dbReference>
<evidence type="ECO:0000313" key="3">
    <source>
        <dbReference type="EMBL" id="PIE94758.1"/>
    </source>
</evidence>
<protein>
    <submittedName>
        <fullName evidence="3">CPBP family intramembrane metalloprotease</fullName>
    </submittedName>
</protein>
<dbReference type="GO" id="GO:0080120">
    <property type="term" value="P:CAAX-box protein maturation"/>
    <property type="evidence" value="ECO:0007669"/>
    <property type="project" value="UniProtKB-ARBA"/>
</dbReference>
<reference evidence="3 4" key="1">
    <citation type="submission" date="2017-09" db="EMBL/GenBank/DDBJ databases">
        <title>Biocontrol bacteria screening and application from spent mushroom substrate.</title>
        <authorList>
            <person name="Sun X."/>
        </authorList>
    </citation>
    <scope>NUCLEOTIDE SEQUENCE [LARGE SCALE GENOMIC DNA]</scope>
    <source>
        <strain evidence="3 4">100374</strain>
    </source>
</reference>
<keyword evidence="1" id="KW-0812">Transmembrane</keyword>
<dbReference type="EMBL" id="NWUW01000008">
    <property type="protein sequence ID" value="PIE94758.1"/>
    <property type="molecule type" value="Genomic_DNA"/>
</dbReference>
<keyword evidence="3" id="KW-0482">Metalloprotease</keyword>
<keyword evidence="1" id="KW-1133">Transmembrane helix</keyword>
<organism evidence="3 4">
    <name type="scientific">Bacillus fungorum</name>
    <dbReference type="NCBI Taxonomy" id="2039284"/>
    <lineage>
        <taxon>Bacteria</taxon>
        <taxon>Bacillati</taxon>
        <taxon>Bacillota</taxon>
        <taxon>Bacilli</taxon>
        <taxon>Bacillales</taxon>
        <taxon>Bacillaceae</taxon>
        <taxon>Bacillus</taxon>
    </lineage>
</organism>
<keyword evidence="1" id="KW-0472">Membrane</keyword>
<dbReference type="Proteomes" id="UP000228484">
    <property type="component" value="Unassembled WGS sequence"/>
</dbReference>
<name>A0A2G6QD70_9BACI</name>
<evidence type="ECO:0000259" key="2">
    <source>
        <dbReference type="Pfam" id="PF02517"/>
    </source>
</evidence>
<feature type="transmembrane region" description="Helical" evidence="1">
    <location>
        <begin position="157"/>
        <end position="176"/>
    </location>
</feature>
<gene>
    <name evidence="3" type="ORF">CO726_14460</name>
</gene>
<keyword evidence="3" id="KW-0378">Hydrolase</keyword>
<feature type="transmembrane region" description="Helical" evidence="1">
    <location>
        <begin position="12"/>
        <end position="31"/>
    </location>
</feature>
<dbReference type="PANTHER" id="PTHR35797">
    <property type="entry name" value="PROTEASE-RELATED"/>
    <property type="match status" value="1"/>
</dbReference>
<feature type="transmembrane region" description="Helical" evidence="1">
    <location>
        <begin position="82"/>
        <end position="107"/>
    </location>
</feature>
<dbReference type="Pfam" id="PF02517">
    <property type="entry name" value="Rce1-like"/>
    <property type="match status" value="1"/>
</dbReference>
<feature type="transmembrane region" description="Helical" evidence="1">
    <location>
        <begin position="119"/>
        <end position="136"/>
    </location>
</feature>
<feature type="transmembrane region" description="Helical" evidence="1">
    <location>
        <begin position="188"/>
        <end position="206"/>
    </location>
</feature>
<evidence type="ECO:0000256" key="1">
    <source>
        <dbReference type="SAM" id="Phobius"/>
    </source>
</evidence>
<dbReference type="GO" id="GO:0008237">
    <property type="term" value="F:metallopeptidase activity"/>
    <property type="evidence" value="ECO:0007669"/>
    <property type="project" value="UniProtKB-KW"/>
</dbReference>
<dbReference type="GO" id="GO:0006508">
    <property type="term" value="P:proteolysis"/>
    <property type="evidence" value="ECO:0007669"/>
    <property type="project" value="UniProtKB-KW"/>
</dbReference>
<feature type="transmembrane region" description="Helical" evidence="1">
    <location>
        <begin position="37"/>
        <end position="61"/>
    </location>
</feature>
<comment type="caution">
    <text evidence="3">The sequence shown here is derived from an EMBL/GenBank/DDBJ whole genome shotgun (WGS) entry which is preliminary data.</text>
</comment>
<keyword evidence="4" id="KW-1185">Reference proteome</keyword>
<proteinExistence type="predicted"/>
<dbReference type="RefSeq" id="WP_099684724.1">
    <property type="nucleotide sequence ID" value="NZ_NWUW01000008.1"/>
</dbReference>
<feature type="transmembrane region" description="Helical" evidence="1">
    <location>
        <begin position="213"/>
        <end position="231"/>
    </location>
</feature>
<evidence type="ECO:0000313" key="4">
    <source>
        <dbReference type="Proteomes" id="UP000228484"/>
    </source>
</evidence>
<sequence length="277" mass="32259">MNGDKRLKKPVVSFILLTNIIFWPLFLLVGVTKLLDFPTWIFDVMRCISAWSSTFAFVLLFKKLYPGQSFIRFVKDRFKNKLSFSIVLTVSMIQIIIFLTILFLVSINSEANSIFNRTTWGVLIYYFVKTIVSGPLGEELGWRGFALMELQKKYSPLKSSIIIGFWWGMWHLPIWFTNGFTGSNLIKYILFFMIAIISTTVIMTAFYNLNRNLIIPIIIHFFFNLFIGIINGQLMELIMYNAIFYLIVAILLIVINPKKVLYGNKIKKIINREHDSI</sequence>
<feature type="domain" description="CAAX prenyl protease 2/Lysostaphin resistance protein A-like" evidence="2">
    <location>
        <begin position="123"/>
        <end position="226"/>
    </location>
</feature>
<dbReference type="AlphaFoldDB" id="A0A2G6QD70"/>
<keyword evidence="3" id="KW-0645">Protease</keyword>